<dbReference type="InterPro" id="IPR018319">
    <property type="entry name" value="SelA-like"/>
</dbReference>
<dbReference type="PANTHER" id="PTHR32328">
    <property type="entry name" value="L-SERYL-TRNA(SEC) SELENIUM TRANSFERASE"/>
    <property type="match status" value="1"/>
</dbReference>
<proteinExistence type="inferred from homology"/>
<organism evidence="5 6">
    <name type="scientific">Halanaerobium saccharolyticum</name>
    <dbReference type="NCBI Taxonomy" id="43595"/>
    <lineage>
        <taxon>Bacteria</taxon>
        <taxon>Bacillati</taxon>
        <taxon>Bacillota</taxon>
        <taxon>Clostridia</taxon>
        <taxon>Halanaerobiales</taxon>
        <taxon>Halanaerobiaceae</taxon>
        <taxon>Halanaerobium</taxon>
    </lineage>
</organism>
<protein>
    <submittedName>
        <fullName evidence="5">L-seryl-tRNA(Ser) seleniumtransferase</fullName>
    </submittedName>
</protein>
<keyword evidence="2 4" id="KW-0663">Pyridoxal phosphate</keyword>
<dbReference type="Gene3D" id="3.40.640.10">
    <property type="entry name" value="Type I PLP-dependent aspartate aminotransferase-like (Major domain)"/>
    <property type="match status" value="1"/>
</dbReference>
<dbReference type="GO" id="GO:0004125">
    <property type="term" value="F:L-seryl-tRNA(Sec) selenium transferase activity"/>
    <property type="evidence" value="ECO:0007669"/>
    <property type="project" value="TreeGrafter"/>
</dbReference>
<evidence type="ECO:0000313" key="5">
    <source>
        <dbReference type="EMBL" id="TDP93574.1"/>
    </source>
</evidence>
<evidence type="ECO:0000256" key="2">
    <source>
        <dbReference type="ARBA" id="ARBA00022898"/>
    </source>
</evidence>
<dbReference type="PANTHER" id="PTHR32328:SF0">
    <property type="entry name" value="L-SERYL-TRNA(SEC) SELENIUM TRANSFERASE"/>
    <property type="match status" value="1"/>
</dbReference>
<keyword evidence="5" id="KW-0808">Transferase</keyword>
<dbReference type="RefSeq" id="WP_133530467.1">
    <property type="nucleotide sequence ID" value="NZ_SNXX01000012.1"/>
</dbReference>
<sequence>MTTYQDLGVKKIINAAGTYTKYSGSLMSKEVLEAMEAASKDFVDIDDLLIKSGKYLADLIGVESALITAGAAAGLALSTAACIAGNNKAVKRKLPLGDNLKNEIIVQKSHRNPYDQAIITAGGEFVEIGNAIECFGWELEAAISEKTAAVFHFIQSDMFRSSLPLDEVLEIAHRHQLPVIVDAAAELPPRSNLTKFIEMGADLVLFSGGKDLRGPQSSGLMLGNKDLIDLCRANGYPNHALGRPMKLDKETIMGLTTAVELYLKEDQEMRMQKWQQQAEYIQHNLEGIAGLTGQVGFPEQPLTQPAVIPRVFFEVDKEKLGLDKEELAEKLYFAEPAVVVVFDKKHLIINPHMLKEGEEKYIVEEIARIIEGVE</sequence>
<gene>
    <name evidence="5" type="ORF">C7957_11256</name>
</gene>
<feature type="modified residue" description="N6-(pyridoxal phosphate)lysine" evidence="4">
    <location>
        <position position="210"/>
    </location>
</feature>
<evidence type="ECO:0000256" key="1">
    <source>
        <dbReference type="ARBA" id="ARBA00001933"/>
    </source>
</evidence>
<comment type="similarity">
    <text evidence="3">Belongs to the SelA family.</text>
</comment>
<evidence type="ECO:0000313" key="6">
    <source>
        <dbReference type="Proteomes" id="UP000295176"/>
    </source>
</evidence>
<dbReference type="SUPFAM" id="SSF53383">
    <property type="entry name" value="PLP-dependent transferases"/>
    <property type="match status" value="1"/>
</dbReference>
<reference evidence="5 6" key="1">
    <citation type="submission" date="2019-03" db="EMBL/GenBank/DDBJ databases">
        <title>Subsurface microbial communities from deep shales in Ohio and West Virginia, USA.</title>
        <authorList>
            <person name="Wrighton K."/>
        </authorList>
    </citation>
    <scope>NUCLEOTIDE SEQUENCE [LARGE SCALE GENOMIC DNA]</scope>
    <source>
        <strain evidence="5 6">MSL 7</strain>
    </source>
</reference>
<name>A0A4R6S2T9_9FIRM</name>
<dbReference type="InterPro" id="IPR015424">
    <property type="entry name" value="PyrdxlP-dep_Trfase"/>
</dbReference>
<comment type="caution">
    <text evidence="5">The sequence shown here is derived from an EMBL/GenBank/DDBJ whole genome shotgun (WGS) entry which is preliminary data.</text>
</comment>
<evidence type="ECO:0000256" key="3">
    <source>
        <dbReference type="ARBA" id="ARBA00044507"/>
    </source>
</evidence>
<dbReference type="Proteomes" id="UP000295176">
    <property type="component" value="Unassembled WGS sequence"/>
</dbReference>
<dbReference type="Pfam" id="PF03841">
    <property type="entry name" value="SelA"/>
    <property type="match status" value="1"/>
</dbReference>
<dbReference type="InterPro" id="IPR015421">
    <property type="entry name" value="PyrdxlP-dep_Trfase_major"/>
</dbReference>
<evidence type="ECO:0000256" key="4">
    <source>
        <dbReference type="PIRSR" id="PIRSR618319-50"/>
    </source>
</evidence>
<accession>A0A4R6S2T9</accession>
<dbReference type="AlphaFoldDB" id="A0A4R6S2T9"/>
<dbReference type="EMBL" id="SNXX01000012">
    <property type="protein sequence ID" value="TDP93574.1"/>
    <property type="molecule type" value="Genomic_DNA"/>
</dbReference>
<comment type="cofactor">
    <cofactor evidence="1 4">
        <name>pyridoxal 5'-phosphate</name>
        <dbReference type="ChEBI" id="CHEBI:597326"/>
    </cofactor>
</comment>